<dbReference type="Gene3D" id="1.10.601.10">
    <property type="entry name" value="RNA Polymerase Primary Sigma Factor"/>
    <property type="match status" value="1"/>
</dbReference>
<feature type="domain" description="RNA polymerase sigma-70" evidence="9">
    <location>
        <begin position="266"/>
        <end position="292"/>
    </location>
</feature>
<keyword evidence="11" id="KW-1185">Reference proteome</keyword>
<dbReference type="GO" id="GO:0006352">
    <property type="term" value="P:DNA-templated transcription initiation"/>
    <property type="evidence" value="ECO:0007669"/>
    <property type="project" value="InterPro"/>
</dbReference>
<dbReference type="Pfam" id="PF04542">
    <property type="entry name" value="Sigma70_r2"/>
    <property type="match status" value="1"/>
</dbReference>
<dbReference type="PIRSF" id="PIRSF000770">
    <property type="entry name" value="RNA_pol_sigma-SigE/K"/>
    <property type="match status" value="1"/>
</dbReference>
<dbReference type="InterPro" id="IPR007627">
    <property type="entry name" value="RNA_pol_sigma70_r2"/>
</dbReference>
<dbReference type="Proteomes" id="UP000322699">
    <property type="component" value="Unassembled WGS sequence"/>
</dbReference>
<dbReference type="Pfam" id="PF00140">
    <property type="entry name" value="Sigma70_r1_2"/>
    <property type="match status" value="1"/>
</dbReference>
<dbReference type="PROSITE" id="PS00715">
    <property type="entry name" value="SIGMA70_1"/>
    <property type="match status" value="1"/>
</dbReference>
<evidence type="ECO:0000256" key="7">
    <source>
        <dbReference type="SAM" id="MobiDB-lite"/>
    </source>
</evidence>
<evidence type="ECO:0000256" key="6">
    <source>
        <dbReference type="RuleBase" id="RU362124"/>
    </source>
</evidence>
<dbReference type="PRINTS" id="PR00046">
    <property type="entry name" value="SIGMA70FCT"/>
</dbReference>
<evidence type="ECO:0000259" key="9">
    <source>
        <dbReference type="PROSITE" id="PS00716"/>
    </source>
</evidence>
<dbReference type="EMBL" id="VRLW01000001">
    <property type="protein sequence ID" value="KAA1262393.1"/>
    <property type="molecule type" value="Genomic_DNA"/>
</dbReference>
<dbReference type="SUPFAM" id="SSF88659">
    <property type="entry name" value="Sigma3 and sigma4 domains of RNA polymerase sigma factors"/>
    <property type="match status" value="2"/>
</dbReference>
<dbReference type="InterPro" id="IPR000943">
    <property type="entry name" value="RNA_pol_sigma70"/>
</dbReference>
<keyword evidence="2 6" id="KW-0805">Transcription regulation</keyword>
<dbReference type="InterPro" id="IPR014284">
    <property type="entry name" value="RNA_pol_sigma-70_dom"/>
</dbReference>
<feature type="region of interest" description="Disordered" evidence="7">
    <location>
        <begin position="1"/>
        <end position="37"/>
    </location>
</feature>
<dbReference type="GO" id="GO:0003677">
    <property type="term" value="F:DNA binding"/>
    <property type="evidence" value="ECO:0007669"/>
    <property type="project" value="UniProtKB-KW"/>
</dbReference>
<sequence>MSEIETAIPSEDAELKAAMKKNRRKADPKSRAAQSPLETYLREINETALLSAADEKELAGRIAQGDAMARDRMVRANLRLVVNIARGYTGKGLGLQDLIEEGNLGLLRAVEGFDPSMGTRFSTYASYWIKQSIKRALINSSKTIRIPAYMVELLSKWRRATARLSEELGRTPTNEEVARVLGLPKKKLPIIRKAIRINNSTPQSDQSDSGWSLGEMVMDERLKSPDEAMLDHDILRHAMELLGDLEEREANVLRLRFGLGGNEPKTLKEIGAELGLTRERVRQIETEALRRLADGLTDPRELF</sequence>
<keyword evidence="3 6" id="KW-0731">Sigma factor</keyword>
<evidence type="ECO:0000256" key="3">
    <source>
        <dbReference type="ARBA" id="ARBA00023082"/>
    </source>
</evidence>
<dbReference type="InterPro" id="IPR050239">
    <property type="entry name" value="Sigma-70_RNA_pol_init_factors"/>
</dbReference>
<dbReference type="PANTHER" id="PTHR30603">
    <property type="entry name" value="RNA POLYMERASE SIGMA FACTOR RPO"/>
    <property type="match status" value="1"/>
</dbReference>
<evidence type="ECO:0000313" key="10">
    <source>
        <dbReference type="EMBL" id="KAA1262393.1"/>
    </source>
</evidence>
<dbReference type="NCBIfam" id="TIGR02937">
    <property type="entry name" value="sigma70-ECF"/>
    <property type="match status" value="1"/>
</dbReference>
<dbReference type="InterPro" id="IPR013325">
    <property type="entry name" value="RNA_pol_sigma_r2"/>
</dbReference>
<gene>
    <name evidence="10" type="primary">sigA_5</name>
    <name evidence="10" type="ORF">LF1_49570</name>
</gene>
<dbReference type="InterPro" id="IPR036388">
    <property type="entry name" value="WH-like_DNA-bd_sf"/>
</dbReference>
<dbReference type="CDD" id="cd06171">
    <property type="entry name" value="Sigma70_r4"/>
    <property type="match status" value="1"/>
</dbReference>
<organism evidence="10 11">
    <name type="scientific">Rubripirellula obstinata</name>
    <dbReference type="NCBI Taxonomy" id="406547"/>
    <lineage>
        <taxon>Bacteria</taxon>
        <taxon>Pseudomonadati</taxon>
        <taxon>Planctomycetota</taxon>
        <taxon>Planctomycetia</taxon>
        <taxon>Pirellulales</taxon>
        <taxon>Pirellulaceae</taxon>
        <taxon>Rubripirellula</taxon>
    </lineage>
</organism>
<proteinExistence type="inferred from homology"/>
<dbReference type="GO" id="GO:0016987">
    <property type="term" value="F:sigma factor activity"/>
    <property type="evidence" value="ECO:0007669"/>
    <property type="project" value="UniProtKB-KW"/>
</dbReference>
<evidence type="ECO:0000256" key="4">
    <source>
        <dbReference type="ARBA" id="ARBA00023125"/>
    </source>
</evidence>
<name>A0A5B1CSK8_9BACT</name>
<evidence type="ECO:0000256" key="2">
    <source>
        <dbReference type="ARBA" id="ARBA00023015"/>
    </source>
</evidence>
<accession>A0A5B1CSK8</accession>
<protein>
    <recommendedName>
        <fullName evidence="6">RNA polymerase sigma factor</fullName>
    </recommendedName>
</protein>
<dbReference type="Gene3D" id="1.10.10.10">
    <property type="entry name" value="Winged helix-like DNA-binding domain superfamily/Winged helix DNA-binding domain"/>
    <property type="match status" value="2"/>
</dbReference>
<dbReference type="PROSITE" id="PS00716">
    <property type="entry name" value="SIGMA70_2"/>
    <property type="match status" value="1"/>
</dbReference>
<dbReference type="Pfam" id="PF04545">
    <property type="entry name" value="Sigma70_r4"/>
    <property type="match status" value="1"/>
</dbReference>
<comment type="function">
    <text evidence="6">Sigma factors are initiation factors that promote the attachment of RNA polymerase to specific initiation sites and are then released.</text>
</comment>
<comment type="caution">
    <text evidence="10">The sequence shown here is derived from an EMBL/GenBank/DDBJ whole genome shotgun (WGS) entry which is preliminary data.</text>
</comment>
<keyword evidence="5 6" id="KW-0804">Transcription</keyword>
<keyword evidence="4 6" id="KW-0238">DNA-binding</keyword>
<evidence type="ECO:0000256" key="1">
    <source>
        <dbReference type="ARBA" id="ARBA00007788"/>
    </source>
</evidence>
<evidence type="ECO:0000259" key="8">
    <source>
        <dbReference type="PROSITE" id="PS00715"/>
    </source>
</evidence>
<reference evidence="10 11" key="1">
    <citation type="submission" date="2019-08" db="EMBL/GenBank/DDBJ databases">
        <title>Deep-cultivation of Planctomycetes and their phenomic and genomic characterization uncovers novel biology.</title>
        <authorList>
            <person name="Wiegand S."/>
            <person name="Jogler M."/>
            <person name="Boedeker C."/>
            <person name="Pinto D."/>
            <person name="Vollmers J."/>
            <person name="Rivas-Marin E."/>
            <person name="Kohn T."/>
            <person name="Peeters S.H."/>
            <person name="Heuer A."/>
            <person name="Rast P."/>
            <person name="Oberbeckmann S."/>
            <person name="Bunk B."/>
            <person name="Jeske O."/>
            <person name="Meyerdierks A."/>
            <person name="Storesund J.E."/>
            <person name="Kallscheuer N."/>
            <person name="Luecker S."/>
            <person name="Lage O.M."/>
            <person name="Pohl T."/>
            <person name="Merkel B.J."/>
            <person name="Hornburger P."/>
            <person name="Mueller R.-W."/>
            <person name="Bruemmer F."/>
            <person name="Labrenz M."/>
            <person name="Spormann A.M."/>
            <person name="Op Den Camp H."/>
            <person name="Overmann J."/>
            <person name="Amann R."/>
            <person name="Jetten M.S.M."/>
            <person name="Mascher T."/>
            <person name="Medema M.H."/>
            <person name="Devos D.P."/>
            <person name="Kaster A.-K."/>
            <person name="Ovreas L."/>
            <person name="Rohde M."/>
            <person name="Galperin M.Y."/>
            <person name="Jogler C."/>
        </authorList>
    </citation>
    <scope>NUCLEOTIDE SEQUENCE [LARGE SCALE GENOMIC DNA]</scope>
    <source>
        <strain evidence="10 11">LF1</strain>
    </source>
</reference>
<dbReference type="OrthoDB" id="9780321at2"/>
<dbReference type="SUPFAM" id="SSF88946">
    <property type="entry name" value="Sigma2 domain of RNA polymerase sigma factors"/>
    <property type="match status" value="1"/>
</dbReference>
<evidence type="ECO:0000256" key="5">
    <source>
        <dbReference type="ARBA" id="ARBA00023163"/>
    </source>
</evidence>
<dbReference type="Pfam" id="PF04539">
    <property type="entry name" value="Sigma70_r3"/>
    <property type="match status" value="1"/>
</dbReference>
<dbReference type="PANTHER" id="PTHR30603:SF60">
    <property type="entry name" value="RNA POLYMERASE SIGMA FACTOR RPOD"/>
    <property type="match status" value="1"/>
</dbReference>
<dbReference type="AlphaFoldDB" id="A0A5B1CSK8"/>
<evidence type="ECO:0000313" key="11">
    <source>
        <dbReference type="Proteomes" id="UP000322699"/>
    </source>
</evidence>
<comment type="similarity">
    <text evidence="1 6">Belongs to the sigma-70 factor family.</text>
</comment>
<dbReference type="InterPro" id="IPR009042">
    <property type="entry name" value="RNA_pol_sigma70_r1_2"/>
</dbReference>
<dbReference type="InterPro" id="IPR007624">
    <property type="entry name" value="RNA_pol_sigma70_r3"/>
</dbReference>
<dbReference type="InterPro" id="IPR007630">
    <property type="entry name" value="RNA_pol_sigma70_r4"/>
</dbReference>
<feature type="domain" description="RNA polymerase sigma-70" evidence="8">
    <location>
        <begin position="97"/>
        <end position="110"/>
    </location>
</feature>
<dbReference type="InterPro" id="IPR013324">
    <property type="entry name" value="RNA_pol_sigma_r3/r4-like"/>
</dbReference>